<evidence type="ECO:0000259" key="7">
    <source>
        <dbReference type="PROSITE" id="PS50850"/>
    </source>
</evidence>
<gene>
    <name evidence="8" type="ORF">FHR19_001912</name>
</gene>
<dbReference type="InterPro" id="IPR020846">
    <property type="entry name" value="MFS_dom"/>
</dbReference>
<dbReference type="Gene3D" id="1.20.1250.20">
    <property type="entry name" value="MFS general substrate transporter like domains"/>
    <property type="match status" value="2"/>
</dbReference>
<feature type="transmembrane region" description="Helical" evidence="6">
    <location>
        <begin position="94"/>
        <end position="115"/>
    </location>
</feature>
<dbReference type="EMBL" id="JACIJJ010000002">
    <property type="protein sequence ID" value="MBB5698567.1"/>
    <property type="molecule type" value="Genomic_DNA"/>
</dbReference>
<dbReference type="GO" id="GO:0016020">
    <property type="term" value="C:membrane"/>
    <property type="evidence" value="ECO:0007669"/>
    <property type="project" value="UniProtKB-SubCell"/>
</dbReference>
<name>A0A7W9AQ64_9SPHN</name>
<accession>A0A7W9AQ64</accession>
<keyword evidence="2" id="KW-0813">Transport</keyword>
<dbReference type="InterPro" id="IPR036259">
    <property type="entry name" value="MFS_trans_sf"/>
</dbReference>
<evidence type="ECO:0000313" key="8">
    <source>
        <dbReference type="EMBL" id="MBB5698567.1"/>
    </source>
</evidence>
<evidence type="ECO:0000256" key="5">
    <source>
        <dbReference type="ARBA" id="ARBA00023136"/>
    </source>
</evidence>
<dbReference type="PROSITE" id="PS50850">
    <property type="entry name" value="MFS"/>
    <property type="match status" value="1"/>
</dbReference>
<reference evidence="8 9" key="1">
    <citation type="submission" date="2020-08" db="EMBL/GenBank/DDBJ databases">
        <title>Genomic Encyclopedia of Type Strains, Phase IV (KMG-IV): sequencing the most valuable type-strain genomes for metagenomic binning, comparative biology and taxonomic classification.</title>
        <authorList>
            <person name="Goeker M."/>
        </authorList>
    </citation>
    <scope>NUCLEOTIDE SEQUENCE [LARGE SCALE GENOMIC DNA]</scope>
    <source>
        <strain evidence="8 9">DSM 27244</strain>
    </source>
</reference>
<dbReference type="AlphaFoldDB" id="A0A7W9AQ64"/>
<evidence type="ECO:0000256" key="2">
    <source>
        <dbReference type="ARBA" id="ARBA00022448"/>
    </source>
</evidence>
<keyword evidence="4 6" id="KW-1133">Transmembrane helix</keyword>
<comment type="caution">
    <text evidence="8">The sequence shown here is derived from an EMBL/GenBank/DDBJ whole genome shotgun (WGS) entry which is preliminary data.</text>
</comment>
<dbReference type="PANTHER" id="PTHR23505">
    <property type="entry name" value="SPINSTER"/>
    <property type="match status" value="1"/>
</dbReference>
<dbReference type="Pfam" id="PF07690">
    <property type="entry name" value="MFS_1"/>
    <property type="match status" value="1"/>
</dbReference>
<feature type="transmembrane region" description="Helical" evidence="6">
    <location>
        <begin position="313"/>
        <end position="337"/>
    </location>
</feature>
<dbReference type="SUPFAM" id="SSF103473">
    <property type="entry name" value="MFS general substrate transporter"/>
    <property type="match status" value="1"/>
</dbReference>
<evidence type="ECO:0000313" key="9">
    <source>
        <dbReference type="Proteomes" id="UP000557739"/>
    </source>
</evidence>
<protein>
    <submittedName>
        <fullName evidence="8">MFS family permease</fullName>
    </submittedName>
</protein>
<keyword evidence="9" id="KW-1185">Reference proteome</keyword>
<proteinExistence type="predicted"/>
<dbReference type="InterPro" id="IPR011701">
    <property type="entry name" value="MFS"/>
</dbReference>
<feature type="transmembrane region" description="Helical" evidence="6">
    <location>
        <begin position="127"/>
        <end position="150"/>
    </location>
</feature>
<feature type="transmembrane region" description="Helical" evidence="6">
    <location>
        <begin position="162"/>
        <end position="184"/>
    </location>
</feature>
<dbReference type="Proteomes" id="UP000557739">
    <property type="component" value="Unassembled WGS sequence"/>
</dbReference>
<organism evidence="8 9">
    <name type="scientific">Sphingomonas yantingensis</name>
    <dbReference type="NCBI Taxonomy" id="1241761"/>
    <lineage>
        <taxon>Bacteria</taxon>
        <taxon>Pseudomonadati</taxon>
        <taxon>Pseudomonadota</taxon>
        <taxon>Alphaproteobacteria</taxon>
        <taxon>Sphingomonadales</taxon>
        <taxon>Sphingomonadaceae</taxon>
        <taxon>Sphingomonas</taxon>
    </lineage>
</organism>
<feature type="transmembrane region" description="Helical" evidence="6">
    <location>
        <begin position="37"/>
        <end position="58"/>
    </location>
</feature>
<feature type="transmembrane region" description="Helical" evidence="6">
    <location>
        <begin position="65"/>
        <end position="88"/>
    </location>
</feature>
<evidence type="ECO:0000256" key="3">
    <source>
        <dbReference type="ARBA" id="ARBA00022692"/>
    </source>
</evidence>
<dbReference type="GO" id="GO:0022857">
    <property type="term" value="F:transmembrane transporter activity"/>
    <property type="evidence" value="ECO:0007669"/>
    <property type="project" value="InterPro"/>
</dbReference>
<feature type="transmembrane region" description="Helical" evidence="6">
    <location>
        <begin position="349"/>
        <end position="375"/>
    </location>
</feature>
<feature type="transmembrane region" description="Helical" evidence="6">
    <location>
        <begin position="253"/>
        <end position="275"/>
    </location>
</feature>
<dbReference type="PANTHER" id="PTHR23505:SF79">
    <property type="entry name" value="PROTEIN SPINSTER"/>
    <property type="match status" value="1"/>
</dbReference>
<evidence type="ECO:0000256" key="4">
    <source>
        <dbReference type="ARBA" id="ARBA00022989"/>
    </source>
</evidence>
<feature type="transmembrane region" description="Helical" evidence="6">
    <location>
        <begin position="287"/>
        <end position="307"/>
    </location>
</feature>
<comment type="subcellular location">
    <subcellularLocation>
        <location evidence="1">Membrane</location>
        <topology evidence="1">Multi-pass membrane protein</topology>
    </subcellularLocation>
</comment>
<keyword evidence="5 6" id="KW-0472">Membrane</keyword>
<feature type="transmembrane region" description="Helical" evidence="6">
    <location>
        <begin position="381"/>
        <end position="402"/>
    </location>
</feature>
<evidence type="ECO:0000256" key="6">
    <source>
        <dbReference type="SAM" id="Phobius"/>
    </source>
</evidence>
<dbReference type="InterPro" id="IPR044770">
    <property type="entry name" value="MFS_spinster-like"/>
</dbReference>
<feature type="transmembrane region" description="Helical" evidence="6">
    <location>
        <begin position="215"/>
        <end position="233"/>
    </location>
</feature>
<feature type="domain" description="Major facilitator superfamily (MFS) profile" evidence="7">
    <location>
        <begin position="1"/>
        <end position="411"/>
    </location>
</feature>
<sequence length="419" mass="44109">MLFLLYSFAFVDRQILNLMIDPIRTSLGVSDFQLSLLQGIAFALFYTAFGIPLGLAADRLPRRRVILVGVVVWAVAASACGLATRYWHLLLGRLGVGAGEAALSPAAYSLLADLFPKEKLTLPTSIMGIGGAAGTSIAAILATVVIGIVPDRGVAVPLLGTLQGWQVALLLSGVPGLLLAPLVLTLPEPLRGATAARSSAPEPRLLPALAARRRFYIGHFLGFGCYSLMNYGLSSWLPTYLMRVERWSSGQAAAFAGTMPLLATLPGAVLIGWLLDRWYASGRRDAHLLFFAIAALVQLAAVLLAIGVASGPALLACLFVQATIASFTGGAAAILQINTVPVLRGRVSAVYLFVFNLLGFGVGPSAVAFVTDFVFADDRMVGWSIAVVYAVVAPIAAALLLMSGRALGRDRSTDRTGDE</sequence>
<evidence type="ECO:0000256" key="1">
    <source>
        <dbReference type="ARBA" id="ARBA00004141"/>
    </source>
</evidence>
<dbReference type="RefSeq" id="WP_184027384.1">
    <property type="nucleotide sequence ID" value="NZ_JACIJJ010000002.1"/>
</dbReference>
<keyword evidence="3 6" id="KW-0812">Transmembrane</keyword>